<dbReference type="EC" id="2.3.1.-" evidence="2"/>
<dbReference type="PANTHER" id="PTHR36174">
    <property type="entry name" value="LIPID II:GLYCINE GLYCYLTRANSFERASE"/>
    <property type="match status" value="1"/>
</dbReference>
<keyword evidence="2" id="KW-0808">Transferase</keyword>
<dbReference type="Pfam" id="PF13480">
    <property type="entry name" value="Acetyltransf_6"/>
    <property type="match status" value="1"/>
</dbReference>
<sequence length="344" mass="38959">MSARLARVPQSPAYHRLARRPIGSLFSSPGWLAVLTSTYGFEISASMACEADNIEAAILYSRISDLRGERIVSLPFSDYCDPLVDNAQTWRELVQPILDFGLPVTLRCLRSLEPLADERFSVVGQGLWHGIDLTRPEEEIWAALPSPARQNVRKAQRSGVVIRETRAIDDIRTFHRLHCHVRKSKYRLLAQPLAFFENLHAAFAADDSMTLLLAEVAGEPVAGILFLEWCGTLYYKFNASTDQAFRPNDLLLWEGIRLGRQHGLEWLDLGFSDVGQPGLVRYKRKYATEERLITVLRWWPQGYLDRCGEEAGRTLGRITHLLTDPAVPDAITRAAGDELYRFFC</sequence>
<comment type="caution">
    <text evidence="2">The sequence shown here is derived from an EMBL/GenBank/DDBJ whole genome shotgun (WGS) entry which is preliminary data.</text>
</comment>
<dbReference type="Gene3D" id="3.40.630.30">
    <property type="match status" value="1"/>
</dbReference>
<gene>
    <name evidence="2" type="ORF">U1T56_01165</name>
</gene>
<dbReference type="InterPro" id="IPR050644">
    <property type="entry name" value="PG_Glycine_Bridge_Synth"/>
</dbReference>
<dbReference type="EMBL" id="JBBLZC010000001">
    <property type="protein sequence ID" value="MEK0081745.1"/>
    <property type="molecule type" value="Genomic_DNA"/>
</dbReference>
<organism evidence="2 3">
    <name type="scientific">Benzoatithermus flavus</name>
    <dbReference type="NCBI Taxonomy" id="3108223"/>
    <lineage>
        <taxon>Bacteria</taxon>
        <taxon>Pseudomonadati</taxon>
        <taxon>Pseudomonadota</taxon>
        <taxon>Alphaproteobacteria</taxon>
        <taxon>Geminicoccales</taxon>
        <taxon>Geminicoccaceae</taxon>
        <taxon>Benzoatithermus</taxon>
    </lineage>
</organism>
<evidence type="ECO:0000313" key="3">
    <source>
        <dbReference type="Proteomes" id="UP001375743"/>
    </source>
</evidence>
<protein>
    <submittedName>
        <fullName evidence="2">GNAT family N-acetyltransferase</fullName>
        <ecNumber evidence="2">2.3.1.-</ecNumber>
    </submittedName>
</protein>
<reference evidence="2 3" key="1">
    <citation type="submission" date="2024-01" db="EMBL/GenBank/DDBJ databases">
        <title>Multi-omics insights into the function and evolution of sodium benzoate biodegradation pathways in Benzoatithermus flavus gen. nov., sp. nov. from hot spring.</title>
        <authorList>
            <person name="Hu C.-J."/>
            <person name="Li W.-J."/>
        </authorList>
    </citation>
    <scope>NUCLEOTIDE SEQUENCE [LARGE SCALE GENOMIC DNA]</scope>
    <source>
        <strain evidence="2 3">SYSU G07066</strain>
    </source>
</reference>
<keyword evidence="2" id="KW-0012">Acyltransferase</keyword>
<name>A0ABU8XKM3_9PROT</name>
<dbReference type="PANTHER" id="PTHR36174:SF1">
    <property type="entry name" value="LIPID II:GLYCINE GLYCYLTRANSFERASE"/>
    <property type="match status" value="1"/>
</dbReference>
<keyword evidence="3" id="KW-1185">Reference proteome</keyword>
<accession>A0ABU8XKM3</accession>
<dbReference type="SUPFAM" id="SSF55729">
    <property type="entry name" value="Acyl-CoA N-acyltransferases (Nat)"/>
    <property type="match status" value="1"/>
</dbReference>
<dbReference type="InterPro" id="IPR038740">
    <property type="entry name" value="BioF2-like_GNAT_dom"/>
</dbReference>
<proteinExistence type="predicted"/>
<dbReference type="Proteomes" id="UP001375743">
    <property type="component" value="Unassembled WGS sequence"/>
</dbReference>
<dbReference type="GO" id="GO:0016746">
    <property type="term" value="F:acyltransferase activity"/>
    <property type="evidence" value="ECO:0007669"/>
    <property type="project" value="UniProtKB-KW"/>
</dbReference>
<evidence type="ECO:0000313" key="2">
    <source>
        <dbReference type="EMBL" id="MEK0081745.1"/>
    </source>
</evidence>
<feature type="domain" description="BioF2-like acetyltransferase" evidence="1">
    <location>
        <begin position="149"/>
        <end position="283"/>
    </location>
</feature>
<dbReference type="RefSeq" id="WP_418157593.1">
    <property type="nucleotide sequence ID" value="NZ_JBBLZC010000001.1"/>
</dbReference>
<evidence type="ECO:0000259" key="1">
    <source>
        <dbReference type="Pfam" id="PF13480"/>
    </source>
</evidence>
<dbReference type="InterPro" id="IPR016181">
    <property type="entry name" value="Acyl_CoA_acyltransferase"/>
</dbReference>